<proteinExistence type="predicted"/>
<keyword evidence="1" id="KW-0812">Transmembrane</keyword>
<name>A0A2G2VFR9_CAPBA</name>
<sequence>MQRQLLTLLRADAGICLDDSKRSRLGLTTSGRKRPKIANNIRPNKFPIKEKDGSSRYTHQVQWEKVFTNCFLRVDDKVGEKVNMDLCDDNIKTSSYTSEPNTVGSTAVVAVIYSSHIIVSNYGDLRAFLYHGKEGKIAVDALPYHSFTLYSFTSQAEKMSMPELKHLVARSFNGMDIVMAMTGLMFMVAMGFNAATRTLNLNVNFIIRKVKLTTVSLSQFRCASYMIIIMVPENYREFINTLASLVKGNIVSMSRIDHAVKRILGV</sequence>
<dbReference type="Gene3D" id="3.60.40.10">
    <property type="entry name" value="PPM-type phosphatase domain"/>
    <property type="match status" value="1"/>
</dbReference>
<evidence type="ECO:0000313" key="3">
    <source>
        <dbReference type="EMBL" id="PHT31822.1"/>
    </source>
</evidence>
<evidence type="ECO:0000259" key="2">
    <source>
        <dbReference type="Pfam" id="PF00481"/>
    </source>
</evidence>
<gene>
    <name evidence="3" type="ORF">CQW23_28159</name>
</gene>
<dbReference type="STRING" id="33114.A0A2G2VFR9"/>
<protein>
    <submittedName>
        <fullName evidence="3">Protein phosphatase 2C 16</fullName>
    </submittedName>
</protein>
<accession>A0A2G2VFR9</accession>
<reference evidence="4" key="2">
    <citation type="journal article" date="2017" name="J. Anim. Genet.">
        <title>Multiple reference genome sequences of hot pepper reveal the massive evolution of plant disease resistance genes by retroduplication.</title>
        <authorList>
            <person name="Kim S."/>
            <person name="Park J."/>
            <person name="Yeom S.-I."/>
            <person name="Kim Y.-M."/>
            <person name="Seo E."/>
            <person name="Kim K.-T."/>
            <person name="Kim M.-S."/>
            <person name="Lee J.M."/>
            <person name="Cheong K."/>
            <person name="Shin H.-S."/>
            <person name="Kim S.-B."/>
            <person name="Han K."/>
            <person name="Lee J."/>
            <person name="Park M."/>
            <person name="Lee H.-A."/>
            <person name="Lee H.-Y."/>
            <person name="Lee Y."/>
            <person name="Oh S."/>
            <person name="Lee J.H."/>
            <person name="Choi E."/>
            <person name="Choi E."/>
            <person name="Lee S.E."/>
            <person name="Jeon J."/>
            <person name="Kim H."/>
            <person name="Choi G."/>
            <person name="Song H."/>
            <person name="Lee J."/>
            <person name="Lee S.-C."/>
            <person name="Kwon J.-K."/>
            <person name="Lee H.-Y."/>
            <person name="Koo N."/>
            <person name="Hong Y."/>
            <person name="Kim R.W."/>
            <person name="Kang W.-H."/>
            <person name="Huh J.H."/>
            <person name="Kang B.-C."/>
            <person name="Yang T.-J."/>
            <person name="Lee Y.-H."/>
            <person name="Bennetzen J.L."/>
            <person name="Choi D."/>
        </authorList>
    </citation>
    <scope>NUCLEOTIDE SEQUENCE [LARGE SCALE GENOMIC DNA]</scope>
    <source>
        <strain evidence="4">cv. PBC81</strain>
    </source>
</reference>
<keyword evidence="1" id="KW-1133">Transmembrane helix</keyword>
<keyword evidence="4" id="KW-1185">Reference proteome</keyword>
<evidence type="ECO:0000313" key="4">
    <source>
        <dbReference type="Proteomes" id="UP000224567"/>
    </source>
</evidence>
<dbReference type="InterPro" id="IPR036457">
    <property type="entry name" value="PPM-type-like_dom_sf"/>
</dbReference>
<comment type="caution">
    <text evidence="3">The sequence shown here is derived from an EMBL/GenBank/DDBJ whole genome shotgun (WGS) entry which is preliminary data.</text>
</comment>
<dbReference type="SUPFAM" id="SSF81606">
    <property type="entry name" value="PP2C-like"/>
    <property type="match status" value="1"/>
</dbReference>
<dbReference type="AlphaFoldDB" id="A0A2G2VFR9"/>
<dbReference type="InterPro" id="IPR001932">
    <property type="entry name" value="PPM-type_phosphatase-like_dom"/>
</dbReference>
<dbReference type="EMBL" id="MLFT02000012">
    <property type="protein sequence ID" value="PHT31822.1"/>
    <property type="molecule type" value="Genomic_DNA"/>
</dbReference>
<evidence type="ECO:0000256" key="1">
    <source>
        <dbReference type="SAM" id="Phobius"/>
    </source>
</evidence>
<feature type="transmembrane region" description="Helical" evidence="1">
    <location>
        <begin position="167"/>
        <end position="192"/>
    </location>
</feature>
<keyword evidence="1" id="KW-0472">Membrane</keyword>
<organism evidence="3 4">
    <name type="scientific">Capsicum baccatum</name>
    <name type="common">Peruvian pepper</name>
    <dbReference type="NCBI Taxonomy" id="33114"/>
    <lineage>
        <taxon>Eukaryota</taxon>
        <taxon>Viridiplantae</taxon>
        <taxon>Streptophyta</taxon>
        <taxon>Embryophyta</taxon>
        <taxon>Tracheophyta</taxon>
        <taxon>Spermatophyta</taxon>
        <taxon>Magnoliopsida</taxon>
        <taxon>eudicotyledons</taxon>
        <taxon>Gunneridae</taxon>
        <taxon>Pentapetalae</taxon>
        <taxon>asterids</taxon>
        <taxon>lamiids</taxon>
        <taxon>Solanales</taxon>
        <taxon>Solanaceae</taxon>
        <taxon>Solanoideae</taxon>
        <taxon>Capsiceae</taxon>
        <taxon>Capsicum</taxon>
    </lineage>
</organism>
<reference evidence="3 4" key="1">
    <citation type="journal article" date="2017" name="Genome Biol.">
        <title>New reference genome sequences of hot pepper reveal the massive evolution of plant disease-resistance genes by retroduplication.</title>
        <authorList>
            <person name="Kim S."/>
            <person name="Park J."/>
            <person name="Yeom S.I."/>
            <person name="Kim Y.M."/>
            <person name="Seo E."/>
            <person name="Kim K.T."/>
            <person name="Kim M.S."/>
            <person name="Lee J.M."/>
            <person name="Cheong K."/>
            <person name="Shin H.S."/>
            <person name="Kim S.B."/>
            <person name="Han K."/>
            <person name="Lee J."/>
            <person name="Park M."/>
            <person name="Lee H.A."/>
            <person name="Lee H.Y."/>
            <person name="Lee Y."/>
            <person name="Oh S."/>
            <person name="Lee J.H."/>
            <person name="Choi E."/>
            <person name="Choi E."/>
            <person name="Lee S.E."/>
            <person name="Jeon J."/>
            <person name="Kim H."/>
            <person name="Choi G."/>
            <person name="Song H."/>
            <person name="Lee J."/>
            <person name="Lee S.C."/>
            <person name="Kwon J.K."/>
            <person name="Lee H.Y."/>
            <person name="Koo N."/>
            <person name="Hong Y."/>
            <person name="Kim R.W."/>
            <person name="Kang W.H."/>
            <person name="Huh J.H."/>
            <person name="Kang B.C."/>
            <person name="Yang T.J."/>
            <person name="Lee Y.H."/>
            <person name="Bennetzen J.L."/>
            <person name="Choi D."/>
        </authorList>
    </citation>
    <scope>NUCLEOTIDE SEQUENCE [LARGE SCALE GENOMIC DNA]</scope>
    <source>
        <strain evidence="4">cv. PBC81</strain>
    </source>
</reference>
<dbReference type="Pfam" id="PF00481">
    <property type="entry name" value="PP2C"/>
    <property type="match status" value="1"/>
</dbReference>
<feature type="domain" description="PPM-type phosphatase" evidence="2">
    <location>
        <begin position="87"/>
        <end position="135"/>
    </location>
</feature>
<dbReference type="Proteomes" id="UP000224567">
    <property type="component" value="Unassembled WGS sequence"/>
</dbReference>